<dbReference type="Proteomes" id="UP001470230">
    <property type="component" value="Unassembled WGS sequence"/>
</dbReference>
<organism evidence="2 3">
    <name type="scientific">Tritrichomonas musculus</name>
    <dbReference type="NCBI Taxonomy" id="1915356"/>
    <lineage>
        <taxon>Eukaryota</taxon>
        <taxon>Metamonada</taxon>
        <taxon>Parabasalia</taxon>
        <taxon>Tritrichomonadida</taxon>
        <taxon>Tritrichomonadidae</taxon>
        <taxon>Tritrichomonas</taxon>
    </lineage>
</organism>
<accession>A0ABR2H340</accession>
<feature type="compositionally biased region" description="Polar residues" evidence="1">
    <location>
        <begin position="1935"/>
        <end position="1946"/>
    </location>
</feature>
<gene>
    <name evidence="2" type="ORF">M9Y10_030396</name>
</gene>
<protein>
    <submittedName>
        <fullName evidence="2">Uncharacterized protein</fullName>
    </submittedName>
</protein>
<proteinExistence type="predicted"/>
<reference evidence="2 3" key="1">
    <citation type="submission" date="2024-04" db="EMBL/GenBank/DDBJ databases">
        <title>Tritrichomonas musculus Genome.</title>
        <authorList>
            <person name="Alves-Ferreira E."/>
            <person name="Grigg M."/>
            <person name="Lorenzi H."/>
            <person name="Galac M."/>
        </authorList>
    </citation>
    <scope>NUCLEOTIDE SEQUENCE [LARGE SCALE GENOMIC DNA]</scope>
    <source>
        <strain evidence="2 3">EAF2021</strain>
    </source>
</reference>
<comment type="caution">
    <text evidence="2">The sequence shown here is derived from an EMBL/GenBank/DDBJ whole genome shotgun (WGS) entry which is preliminary data.</text>
</comment>
<keyword evidence="3" id="KW-1185">Reference proteome</keyword>
<name>A0ABR2H340_9EUKA</name>
<sequence>MLFVFLLTLAKQANKGKSIKDELRDVSSTLPISIRSAKMKKGDVKCDENNCPTFNNIDNYHPDSEDTYQCGETCTTTGGSFEYTFKGVKFGIYGVYSTNNGNIDISVDDQKVSSVNLNRQSKEKYSLVYLSNELSYQEHTVKIVGQGSKQFQIYKLVFWPSLKAKRLNISELTRTGAWKYESDKIGGLRAYTEKDSSDDTASAKIRFSKVWVYGTKCNWHGKLNLNINQFTLEINSNGPYDDETRLDSALLYESPDLSTSDELQFSLKETATLNYIYYIEEPPISTPSADPISIRSAKMTKVGEVTCGQNDCPNINNDLNNYKPNEESTYNCGETCSTTSGSLEYTFKGVKFGIYGVCELDKGKYDILLNGRKLAEVNSAKQSTSGKYSLLYMSDDLTYQEYKVKIEGKGDKQFQIYKLVFWPSLKAKRMNLTEMERTGTWHFETDLIGGIRGYTEGDSTTDTAYSNIRFSKLWVYGTIANWHSKFSLSIESFQTELNAYGPYDDNTRLDSALLYESPELSPSTGFKFTMTSTTTLNYVYYIEEPAINLLEAIPISIRSAKMKKEGDVTCGQNNCQNINNNVNNYKPNEESTYTCGEACSATSGSFEYKFIGVKFGIYSAYSQENGKYNILLDGQKVSEVDTAKFPTAKYTISYVSDDLKYGKHTVRIEGRGGKKYQIYKLVFWPSLKAKRMNITEFTRTGKWKYETDLIGGIRAYTEADDSSDKATADIRFSKIWLYGTICSWHGKFNVTYGNIQAELSERDSRYNNDDLRLDSELLFESPLITVGNYKFEINLEQTVTLNYIYYEELPLQTPEPIPISIRSAKMNKTEMECTPNNCTGVNYNPDSEEQYQCGEVCTTTGGSFEYSFTGVKFGIFGVCSKENGAFDISIDDQNVGSVDLNRETTEKYSLVYVSDDLSYHKHTVKIQGKDGQKIQLYKLVFWPSLTAKRMNITDFSLSGNWTIETDLIGGLRAYTLSGGLDEVAVAQFPYSKVWVYGTICEWHGKLNADIGDIQAELNEKDPNLTSDDSRLDSELLFESPEFVKDNYTVKFTIKETATLNFIYYIDDDESKKPIPTPSVIPVSIPFDSMTKEGVIKYYKNNACPTTNLDSPSAYNCGPKSITYSGTFTYNFYGEKFGIIGSYSPSYGKFALEIDSKRIEIDTNKDNYQENALIYFSDDLQYKQHTIKVQAIDENVQLYKLIYWPSLRAKRINITDFKREGTWQEESDTIGGIRAYTAKGGVNETAVAQIHCSHVWVYGSKCSWHGNLILDIGDAIHETINEHIDGQRLDAVLIYESGDFRTDEKTVKFTIMDTATLNYIYYIEVPSPIPTPSAIPISIQLDQMNKEGDIICYSNECPVTDLDTPKAYQCGTKCSTSTGKYNYTFKGEKFALIGARASNYDKFHLIIDSDTEPIEINANAANTDEFTILYLSDDLSYSEHTIKIEGTSGLFKLYKLVYWPTLLARRVNITDFKREGTWQEESDTIGGIRAYTEKGGVNETAVAQVHCSHLWVYGTKCSWHGNLILNVGDAIRDQIINSKVDDPHPKRYDAVLMYESINMRYDSYPVSFTIMDTATIYYVYYLDAPPPSETPTPSYTPEPTPLQIELNETFCKDGDALRCLYENNEDERYNVVITITEFTGLTDSNKDKKCGAAIRLINTGFQCTMSSFKKCESRNDLGGAVYLENNFKYQVDYDLQDLVFDECKAKCGGAVYLYCVSERSTINIVRCNFTKNEALAGKNEDFFGGSALFLTCLNSNCVENVFFRNTGFGGAVKIYQKFKEKDSGALLLNGYSSRRLVTLSRCTFEISNESDCSLFYFGARSDVKVELKDSVFNGYLAVGSHHISGSVASKEASKIDVKNCRFSEEFKKSVRVDRADDYISINLRNQVFEYMKEKNNEKHVSNEWKITCLAAAAIVVAGIAFTLNRKKSEEQENEQVDNPLSLTDSNE</sequence>
<dbReference type="Gene3D" id="2.60.120.260">
    <property type="entry name" value="Galactose-binding domain-like"/>
    <property type="match status" value="6"/>
</dbReference>
<evidence type="ECO:0000313" key="3">
    <source>
        <dbReference type="Proteomes" id="UP001470230"/>
    </source>
</evidence>
<feature type="region of interest" description="Disordered" evidence="1">
    <location>
        <begin position="1927"/>
        <end position="1946"/>
    </location>
</feature>
<evidence type="ECO:0000313" key="2">
    <source>
        <dbReference type="EMBL" id="KAK8840624.1"/>
    </source>
</evidence>
<evidence type="ECO:0000256" key="1">
    <source>
        <dbReference type="SAM" id="MobiDB-lite"/>
    </source>
</evidence>
<dbReference type="EMBL" id="JAPFFF010000044">
    <property type="protein sequence ID" value="KAK8840624.1"/>
    <property type="molecule type" value="Genomic_DNA"/>
</dbReference>